<comment type="caution">
    <text evidence="10">The sequence shown here is derived from an EMBL/GenBank/DDBJ whole genome shotgun (WGS) entry which is preliminary data.</text>
</comment>
<keyword evidence="8" id="KW-0052">Apoplast</keyword>
<evidence type="ECO:0000256" key="1">
    <source>
        <dbReference type="ARBA" id="ARBA00022679"/>
    </source>
</evidence>
<dbReference type="Pfam" id="PF00722">
    <property type="entry name" value="Glyco_hydro_16"/>
    <property type="match status" value="1"/>
</dbReference>
<keyword evidence="5 8" id="KW-0326">Glycosidase</keyword>
<feature type="glycosylation site" description="N-linked (GlcNAc...) asparagine" evidence="7">
    <location>
        <position position="113"/>
    </location>
</feature>
<comment type="function">
    <text evidence="8">Catalyzes xyloglucan endohydrolysis (XEH) and/or endotransglycosylation (XET). Cleaves and religates xyloglucan polymers, an essential constituent of the primary cell wall, and thereby participates in cell wall construction of growing tissues.</text>
</comment>
<dbReference type="InterPro" id="IPR000757">
    <property type="entry name" value="Beta-glucanase-like"/>
</dbReference>
<evidence type="ECO:0000313" key="10">
    <source>
        <dbReference type="EMBL" id="KAI3935018.1"/>
    </source>
</evidence>
<comment type="PTM">
    <text evidence="8">Contains at least one intrachain disulfide bond essential for its enzymatic activity.</text>
</comment>
<dbReference type="EMBL" id="JAJJMB010006318">
    <property type="protein sequence ID" value="KAI3935018.1"/>
    <property type="molecule type" value="Genomic_DNA"/>
</dbReference>
<feature type="domain" description="GH16" evidence="9">
    <location>
        <begin position="18"/>
        <end position="219"/>
    </location>
</feature>
<reference evidence="10" key="1">
    <citation type="submission" date="2022-04" db="EMBL/GenBank/DDBJ databases">
        <title>A functionally conserved STORR gene fusion in Papaver species that diverged 16.8 million years ago.</title>
        <authorList>
            <person name="Catania T."/>
        </authorList>
    </citation>
    <scope>NUCLEOTIDE SEQUENCE</scope>
    <source>
        <strain evidence="10">S-188037</strain>
    </source>
</reference>
<dbReference type="EC" id="2.4.1.207" evidence="8"/>
<dbReference type="GO" id="GO:0071555">
    <property type="term" value="P:cell wall organization"/>
    <property type="evidence" value="ECO:0007669"/>
    <property type="project" value="UniProtKB-KW"/>
</dbReference>
<dbReference type="PIRSF" id="PIRSF005604">
    <property type="entry name" value="XET"/>
    <property type="match status" value="1"/>
</dbReference>
<dbReference type="GO" id="GO:0004553">
    <property type="term" value="F:hydrolase activity, hydrolyzing O-glycosyl compounds"/>
    <property type="evidence" value="ECO:0007669"/>
    <property type="project" value="InterPro"/>
</dbReference>
<dbReference type="GO" id="GO:0016762">
    <property type="term" value="F:xyloglucan:xyloglucosyl transferase activity"/>
    <property type="evidence" value="ECO:0007669"/>
    <property type="project" value="UniProtKB-EC"/>
</dbReference>
<feature type="active site" description="Nucleophile" evidence="6">
    <location>
        <position position="105"/>
    </location>
</feature>
<dbReference type="InterPro" id="IPR016455">
    <property type="entry name" value="XTH"/>
</dbReference>
<protein>
    <recommendedName>
        <fullName evidence="8">Xyloglucan endotransglucosylase/hydrolase</fullName>
        <ecNumber evidence="8">2.4.1.207</ecNumber>
    </recommendedName>
</protein>
<evidence type="ECO:0000259" key="9">
    <source>
        <dbReference type="PROSITE" id="PS51762"/>
    </source>
</evidence>
<evidence type="ECO:0000256" key="8">
    <source>
        <dbReference type="RuleBase" id="RU361120"/>
    </source>
</evidence>
<keyword evidence="8" id="KW-0961">Cell wall biogenesis/degradation</keyword>
<evidence type="ECO:0000313" key="11">
    <source>
        <dbReference type="Proteomes" id="UP001202328"/>
    </source>
</evidence>
<accession>A0AAD4T0U3</accession>
<dbReference type="InterPro" id="IPR044791">
    <property type="entry name" value="Beta-glucanase/XTH"/>
</dbReference>
<dbReference type="FunFam" id="2.60.120.200:FF:000025">
    <property type="entry name" value="Xyloglucan endotransglucosylase/hydrolase"/>
    <property type="match status" value="1"/>
</dbReference>
<dbReference type="CDD" id="cd02176">
    <property type="entry name" value="GH16_XET"/>
    <property type="match status" value="1"/>
</dbReference>
<evidence type="ECO:0000256" key="6">
    <source>
        <dbReference type="PIRSR" id="PIRSR005604-1"/>
    </source>
</evidence>
<dbReference type="PROSITE" id="PS51762">
    <property type="entry name" value="GH16_2"/>
    <property type="match status" value="1"/>
</dbReference>
<dbReference type="Proteomes" id="UP001202328">
    <property type="component" value="Unassembled WGS sequence"/>
</dbReference>
<evidence type="ECO:0000256" key="7">
    <source>
        <dbReference type="PIRSR" id="PIRSR005604-2"/>
    </source>
</evidence>
<name>A0AAD4T0U3_9MAGN</name>
<gene>
    <name evidence="10" type="ORF">MKW98_009937</name>
</gene>
<keyword evidence="3" id="KW-1015">Disulfide bond</keyword>
<evidence type="ECO:0000256" key="2">
    <source>
        <dbReference type="ARBA" id="ARBA00022801"/>
    </source>
</evidence>
<proteinExistence type="inferred from homology"/>
<comment type="subcellular location">
    <subcellularLocation>
        <location evidence="8">Secreted</location>
        <location evidence="8">Cell wall</location>
    </subcellularLocation>
    <subcellularLocation>
        <location evidence="8">Secreted</location>
        <location evidence="8">Extracellular space</location>
        <location evidence="8">Apoplast</location>
    </subcellularLocation>
</comment>
<keyword evidence="8" id="KW-0964">Secreted</keyword>
<keyword evidence="8" id="KW-0732">Signal</keyword>
<keyword evidence="2 8" id="KW-0378">Hydrolase</keyword>
<feature type="signal peptide" evidence="8">
    <location>
        <begin position="1"/>
        <end position="19"/>
    </location>
</feature>
<feature type="chain" id="PRO_5041778686" description="Xyloglucan endotransglucosylase/hydrolase" evidence="8">
    <location>
        <begin position="20"/>
        <end position="293"/>
    </location>
</feature>
<evidence type="ECO:0000256" key="3">
    <source>
        <dbReference type="ARBA" id="ARBA00023157"/>
    </source>
</evidence>
<keyword evidence="8" id="KW-0134">Cell wall</keyword>
<keyword evidence="1 8" id="KW-0808">Transferase</keyword>
<dbReference type="PROSITE" id="PS01034">
    <property type="entry name" value="GH16_1"/>
    <property type="match status" value="1"/>
</dbReference>
<dbReference type="AlphaFoldDB" id="A0AAD4T0U3"/>
<dbReference type="SUPFAM" id="SSF49899">
    <property type="entry name" value="Concanavalin A-like lectins/glucanases"/>
    <property type="match status" value="1"/>
</dbReference>
<dbReference type="InterPro" id="IPR008263">
    <property type="entry name" value="GH16_AS"/>
</dbReference>
<dbReference type="InterPro" id="IPR010713">
    <property type="entry name" value="XET_C"/>
</dbReference>
<organism evidence="10 11">
    <name type="scientific">Papaver atlanticum</name>
    <dbReference type="NCBI Taxonomy" id="357466"/>
    <lineage>
        <taxon>Eukaryota</taxon>
        <taxon>Viridiplantae</taxon>
        <taxon>Streptophyta</taxon>
        <taxon>Embryophyta</taxon>
        <taxon>Tracheophyta</taxon>
        <taxon>Spermatophyta</taxon>
        <taxon>Magnoliopsida</taxon>
        <taxon>Ranunculales</taxon>
        <taxon>Papaveraceae</taxon>
        <taxon>Papaveroideae</taxon>
        <taxon>Papaver</taxon>
    </lineage>
</organism>
<evidence type="ECO:0000256" key="4">
    <source>
        <dbReference type="ARBA" id="ARBA00023180"/>
    </source>
</evidence>
<keyword evidence="4" id="KW-0325">Glycoprotein</keyword>
<keyword evidence="11" id="KW-1185">Reference proteome</keyword>
<dbReference type="GO" id="GO:0042546">
    <property type="term" value="P:cell wall biogenesis"/>
    <property type="evidence" value="ECO:0007669"/>
    <property type="project" value="InterPro"/>
</dbReference>
<dbReference type="Gene3D" id="2.60.120.200">
    <property type="match status" value="1"/>
</dbReference>
<feature type="active site" description="Proton donor" evidence="6">
    <location>
        <position position="109"/>
    </location>
</feature>
<dbReference type="InterPro" id="IPR013320">
    <property type="entry name" value="ConA-like_dom_sf"/>
</dbReference>
<comment type="similarity">
    <text evidence="8">Belongs to the glycosyl hydrolase 16 family.</text>
</comment>
<dbReference type="GO" id="GO:0048046">
    <property type="term" value="C:apoplast"/>
    <property type="evidence" value="ECO:0007669"/>
    <property type="project" value="UniProtKB-SubCell"/>
</dbReference>
<dbReference type="Pfam" id="PF06955">
    <property type="entry name" value="XET_C"/>
    <property type="match status" value="1"/>
</dbReference>
<evidence type="ECO:0000256" key="5">
    <source>
        <dbReference type="ARBA" id="ARBA00023295"/>
    </source>
</evidence>
<sequence length="293" mass="33091">MEGNMKAIFLAIVISVIVAFDHSSLQVNGQALAKSMVIVWGKDRASINGDNLDLVLRDKDSGSAAKSKAAFLFGSIEMQIKLVPGNSAGVVTTFYLSSTGANHNEIDFEFLGNVTGQPYTIHTNVFAQGQGNREEQFVPWYDPTADFHNYTIHWNPTEIVWFVDRIPIRVFRNYESQGVPYLNKQGMRALTSLWNADDWATRGGRDKTDWTHAPFTARYRRFRARACKWNGTASITQCASKSNWYTSPVYSQLTPAQKGQMEGIQNKNRIYAYCKDTNRFKGNMPKECSLPQF</sequence>
<dbReference type="PANTHER" id="PTHR31062">
    <property type="entry name" value="XYLOGLUCAN ENDOTRANSGLUCOSYLASE/HYDROLASE PROTEIN 8-RELATED"/>
    <property type="match status" value="1"/>
</dbReference>
<dbReference type="GO" id="GO:0010411">
    <property type="term" value="P:xyloglucan metabolic process"/>
    <property type="evidence" value="ECO:0007669"/>
    <property type="project" value="InterPro"/>
</dbReference>